<dbReference type="SUPFAM" id="SSF53756">
    <property type="entry name" value="UDP-Glycosyltransferase/glycogen phosphorylase"/>
    <property type="match status" value="1"/>
</dbReference>
<name>A0ABV7VL59_9PROT</name>
<evidence type="ECO:0000313" key="2">
    <source>
        <dbReference type="Proteomes" id="UP001595711"/>
    </source>
</evidence>
<dbReference type="RefSeq" id="WP_379729794.1">
    <property type="nucleotide sequence ID" value="NZ_JBHRYJ010000007.1"/>
</dbReference>
<reference evidence="2" key="1">
    <citation type="journal article" date="2019" name="Int. J. Syst. Evol. Microbiol.">
        <title>The Global Catalogue of Microorganisms (GCM) 10K type strain sequencing project: providing services to taxonomists for standard genome sequencing and annotation.</title>
        <authorList>
            <consortium name="The Broad Institute Genomics Platform"/>
            <consortium name="The Broad Institute Genome Sequencing Center for Infectious Disease"/>
            <person name="Wu L."/>
            <person name="Ma J."/>
        </authorList>
    </citation>
    <scope>NUCLEOTIDE SEQUENCE [LARGE SCALE GENOMIC DNA]</scope>
    <source>
        <strain evidence="2">KCTC 42182</strain>
    </source>
</reference>
<accession>A0ABV7VL59</accession>
<protein>
    <recommendedName>
        <fullName evidence="3">Glycosyl transferase family 9 (Putative heptosyltransferase)</fullName>
    </recommendedName>
</protein>
<dbReference type="EMBL" id="JBHRYJ010000007">
    <property type="protein sequence ID" value="MFC3678189.1"/>
    <property type="molecule type" value="Genomic_DNA"/>
</dbReference>
<evidence type="ECO:0000313" key="1">
    <source>
        <dbReference type="EMBL" id="MFC3678189.1"/>
    </source>
</evidence>
<keyword evidence="2" id="KW-1185">Reference proteome</keyword>
<sequence length="188" mass="20242">MVSGFLIADAGESARQRSRHDVLAGGRPRIGVAWRSGNADYGWHKSLRLADLAPVLRQRPVFWVDLQYGDTRTERTALAAEHGVDLWHDDAVDPLADLDAVAAQIAALDLVISVSNTAVHLAGALGVPTWLLLPPPGYGLLWYWSVDRPDSPFYPAVRGFRQQDAAAGWGAVVAGVAEALDGWLAARA</sequence>
<evidence type="ECO:0008006" key="3">
    <source>
        <dbReference type="Google" id="ProtNLM"/>
    </source>
</evidence>
<comment type="caution">
    <text evidence="1">The sequence shown here is derived from an EMBL/GenBank/DDBJ whole genome shotgun (WGS) entry which is preliminary data.</text>
</comment>
<dbReference type="Gene3D" id="3.40.50.2000">
    <property type="entry name" value="Glycogen Phosphorylase B"/>
    <property type="match status" value="1"/>
</dbReference>
<proteinExistence type="predicted"/>
<gene>
    <name evidence="1" type="ORF">ACFOOQ_21750</name>
</gene>
<dbReference type="Proteomes" id="UP001595711">
    <property type="component" value="Unassembled WGS sequence"/>
</dbReference>
<organism evidence="1 2">
    <name type="scientific">Ferrovibrio xuzhouensis</name>
    <dbReference type="NCBI Taxonomy" id="1576914"/>
    <lineage>
        <taxon>Bacteria</taxon>
        <taxon>Pseudomonadati</taxon>
        <taxon>Pseudomonadota</taxon>
        <taxon>Alphaproteobacteria</taxon>
        <taxon>Rhodospirillales</taxon>
        <taxon>Rhodospirillaceae</taxon>
        <taxon>Ferrovibrio</taxon>
    </lineage>
</organism>